<name>A0A5B0QTN6_PUCGR</name>
<dbReference type="EMBL" id="VSWC01000003">
    <property type="protein sequence ID" value="KAA1116606.1"/>
    <property type="molecule type" value="Genomic_DNA"/>
</dbReference>
<evidence type="ECO:0000313" key="2">
    <source>
        <dbReference type="EMBL" id="KAA1116606.1"/>
    </source>
</evidence>
<feature type="region of interest" description="Disordered" evidence="1">
    <location>
        <begin position="30"/>
        <end position="53"/>
    </location>
</feature>
<evidence type="ECO:0000313" key="3">
    <source>
        <dbReference type="Proteomes" id="UP000324748"/>
    </source>
</evidence>
<organism evidence="2 3">
    <name type="scientific">Puccinia graminis f. sp. tritici</name>
    <dbReference type="NCBI Taxonomy" id="56615"/>
    <lineage>
        <taxon>Eukaryota</taxon>
        <taxon>Fungi</taxon>
        <taxon>Dikarya</taxon>
        <taxon>Basidiomycota</taxon>
        <taxon>Pucciniomycotina</taxon>
        <taxon>Pucciniomycetes</taxon>
        <taxon>Pucciniales</taxon>
        <taxon>Pucciniaceae</taxon>
        <taxon>Puccinia</taxon>
    </lineage>
</organism>
<keyword evidence="3" id="KW-1185">Reference proteome</keyword>
<dbReference type="AlphaFoldDB" id="A0A5B0QTN6"/>
<reference evidence="2 3" key="1">
    <citation type="submission" date="2019-05" db="EMBL/GenBank/DDBJ databases">
        <title>Emergence of the Ug99 lineage of the wheat stem rust pathogen through somatic hybridization.</title>
        <authorList>
            <person name="Li F."/>
            <person name="Upadhyaya N.M."/>
            <person name="Sperschneider J."/>
            <person name="Matny O."/>
            <person name="Nguyen-Phuc H."/>
            <person name="Mago R."/>
            <person name="Raley C."/>
            <person name="Miller M.E."/>
            <person name="Silverstein K.A.T."/>
            <person name="Henningsen E."/>
            <person name="Hirsch C.D."/>
            <person name="Visser B."/>
            <person name="Pretorius Z.A."/>
            <person name="Steffenson B.J."/>
            <person name="Schwessinger B."/>
            <person name="Dodds P.N."/>
            <person name="Figueroa M."/>
        </authorList>
    </citation>
    <scope>NUCLEOTIDE SEQUENCE [LARGE SCALE GENOMIC DNA]</scope>
    <source>
        <strain evidence="2">21-0</strain>
    </source>
</reference>
<sequence>MVLVVDCTSDSRSQLKPERLEALVCGQDWIRHDEGPNNPEENEEDDDEVKLID</sequence>
<proteinExistence type="predicted"/>
<feature type="compositionally biased region" description="Acidic residues" evidence="1">
    <location>
        <begin position="40"/>
        <end position="53"/>
    </location>
</feature>
<dbReference type="Proteomes" id="UP000324748">
    <property type="component" value="Unassembled WGS sequence"/>
</dbReference>
<accession>A0A5B0QTN6</accession>
<protein>
    <recommendedName>
        <fullName evidence="4">HAT C-terminal dimerisation domain-containing protein</fullName>
    </recommendedName>
</protein>
<evidence type="ECO:0008006" key="4">
    <source>
        <dbReference type="Google" id="ProtNLM"/>
    </source>
</evidence>
<comment type="caution">
    <text evidence="2">The sequence shown here is derived from an EMBL/GenBank/DDBJ whole genome shotgun (WGS) entry which is preliminary data.</text>
</comment>
<evidence type="ECO:0000256" key="1">
    <source>
        <dbReference type="SAM" id="MobiDB-lite"/>
    </source>
</evidence>
<gene>
    <name evidence="2" type="ORF">PGT21_020202</name>
</gene>